<dbReference type="Gene3D" id="1.10.274.10">
    <property type="entry name" value="PtsI, HPr-binding domain"/>
    <property type="match status" value="1"/>
</dbReference>
<protein>
    <recommendedName>
        <fullName evidence="3">Phosphoenolpyruvate-protein phosphotransferase</fullName>
    </recommendedName>
    <alternativeName>
        <fullName evidence="8">Phosphotransferase system, enzyme I</fullName>
    </alternativeName>
</protein>
<dbReference type="SUPFAM" id="SSF52009">
    <property type="entry name" value="Phosphohistidine domain"/>
    <property type="match status" value="1"/>
</dbReference>
<evidence type="ECO:0000259" key="11">
    <source>
        <dbReference type="Pfam" id="PF02896"/>
    </source>
</evidence>
<dbReference type="InterPro" id="IPR008279">
    <property type="entry name" value="PEP-util_enz_mobile_dom"/>
</dbReference>
<feature type="domain" description="PEP-utilising enzyme mobile" evidence="10">
    <location>
        <begin position="157"/>
        <end position="226"/>
    </location>
</feature>
<evidence type="ECO:0000313" key="14">
    <source>
        <dbReference type="Proteomes" id="UP001165283"/>
    </source>
</evidence>
<feature type="domain" description="PEP-utilising enzyme C-terminal" evidence="11">
    <location>
        <begin position="258"/>
        <end position="526"/>
    </location>
</feature>
<evidence type="ECO:0000256" key="6">
    <source>
        <dbReference type="ARBA" id="ARBA00022777"/>
    </source>
</evidence>
<dbReference type="Pfam" id="PF05524">
    <property type="entry name" value="PEP-utilisers_N"/>
    <property type="match status" value="1"/>
</dbReference>
<dbReference type="InterPro" id="IPR000121">
    <property type="entry name" value="PEP_util_C"/>
</dbReference>
<sequence length="567" mass="55846">MTSTVSPAGVLTGRGVSPGVVSAPVVRLGPPVSTSPDDPVGADPAVERERVAAALAEVADDLAGRAERAGGVAADVLFATSAMAADPALLGAAGAELDRGAPTGHAVTLAVRGFCERLRAHGGYLAERAADLRDVGERVVAVLSGQPMPGVPAPGHPVVLVATDLSPADTAGLAGGDVVGLLTEQGGPTSHTAILARALGLPAVVGCAGAGALAPGTPVRLDGTTGTVEIDPPEPGDRGHEVDDGAGQSSPSLEPGPGRTADGHPVPLLTNVGSGPDALAAAATDSEGVGLLRTELLFLDRAVRPSVDEQARIYAAVLAAFGERPVVVRTLDAGSDKPLAFLPLGPEDNPALGVRGLRTSGANPGVLDEQLAALAMAAAGTGRTPSVMAPMVSTAQEAAAFAEAAHRHGLTRVGVMVEVPSAALRAAELFEVVDFVSIGTNDLGQYVMAADRACGPLGHLLDPWQPALLDLVAMVGAAGAAAGKPVGVCGEAAADPLLATVLVGLGATSLSTAAGARAHVRAALAAVGMPVCRERAAAARSARGPDEARAAAAAVGPDAVGRREGAG</sequence>
<dbReference type="Gene3D" id="3.20.20.60">
    <property type="entry name" value="Phosphoenolpyruvate-binding domains"/>
    <property type="match status" value="1"/>
</dbReference>
<dbReference type="InterPro" id="IPR050499">
    <property type="entry name" value="PEP-utilizing_PTS_enzyme"/>
</dbReference>
<evidence type="ECO:0000313" key="13">
    <source>
        <dbReference type="EMBL" id="MCO1660123.1"/>
    </source>
</evidence>
<evidence type="ECO:0000256" key="8">
    <source>
        <dbReference type="ARBA" id="ARBA00033235"/>
    </source>
</evidence>
<dbReference type="EMBL" id="JAGSOV010000077">
    <property type="protein sequence ID" value="MCO1660123.1"/>
    <property type="molecule type" value="Genomic_DNA"/>
</dbReference>
<keyword evidence="14" id="KW-1185">Reference proteome</keyword>
<evidence type="ECO:0000256" key="5">
    <source>
        <dbReference type="ARBA" id="ARBA00022723"/>
    </source>
</evidence>
<evidence type="ECO:0000256" key="7">
    <source>
        <dbReference type="ARBA" id="ARBA00022842"/>
    </source>
</evidence>
<keyword evidence="6" id="KW-0418">Kinase</keyword>
<dbReference type="InterPro" id="IPR023151">
    <property type="entry name" value="PEP_util_CS"/>
</dbReference>
<dbReference type="SUPFAM" id="SSF47831">
    <property type="entry name" value="Enzyme I of the PEP:sugar phosphotransferase system HPr-binding (sub)domain"/>
    <property type="match status" value="1"/>
</dbReference>
<comment type="similarity">
    <text evidence="2">Belongs to the PEP-utilizing enzyme family.</text>
</comment>
<feature type="region of interest" description="Disordered" evidence="9">
    <location>
        <begin position="215"/>
        <end position="272"/>
    </location>
</feature>
<proteinExistence type="inferred from homology"/>
<dbReference type="InterPro" id="IPR008731">
    <property type="entry name" value="PTS_EIN"/>
</dbReference>
<evidence type="ECO:0000256" key="4">
    <source>
        <dbReference type="ARBA" id="ARBA00022679"/>
    </source>
</evidence>
<dbReference type="Proteomes" id="UP001165283">
    <property type="component" value="Unassembled WGS sequence"/>
</dbReference>
<evidence type="ECO:0000256" key="3">
    <source>
        <dbReference type="ARBA" id="ARBA00016544"/>
    </source>
</evidence>
<dbReference type="PANTHER" id="PTHR46244:SF3">
    <property type="entry name" value="PHOSPHOENOLPYRUVATE-PROTEIN PHOSPHOTRANSFERASE"/>
    <property type="match status" value="1"/>
</dbReference>
<feature type="compositionally biased region" description="Low complexity" evidence="9">
    <location>
        <begin position="550"/>
        <end position="559"/>
    </location>
</feature>
<dbReference type="InterPro" id="IPR015813">
    <property type="entry name" value="Pyrv/PenolPyrv_kinase-like_dom"/>
</dbReference>
<feature type="region of interest" description="Disordered" evidence="9">
    <location>
        <begin position="541"/>
        <end position="567"/>
    </location>
</feature>
<evidence type="ECO:0000259" key="10">
    <source>
        <dbReference type="Pfam" id="PF00391"/>
    </source>
</evidence>
<dbReference type="Pfam" id="PF00391">
    <property type="entry name" value="PEP-utilizers"/>
    <property type="match status" value="1"/>
</dbReference>
<keyword evidence="5" id="KW-0479">Metal-binding</keyword>
<comment type="caution">
    <text evidence="13">The sequence shown here is derived from an EMBL/GenBank/DDBJ whole genome shotgun (WGS) entry which is preliminary data.</text>
</comment>
<gene>
    <name evidence="13" type="ORF">KDL28_34195</name>
</gene>
<organism evidence="13 14">
    <name type="scientific">Pseudonocardia humida</name>
    <dbReference type="NCBI Taxonomy" id="2800819"/>
    <lineage>
        <taxon>Bacteria</taxon>
        <taxon>Bacillati</taxon>
        <taxon>Actinomycetota</taxon>
        <taxon>Actinomycetes</taxon>
        <taxon>Pseudonocardiales</taxon>
        <taxon>Pseudonocardiaceae</taxon>
        <taxon>Pseudonocardia</taxon>
    </lineage>
</organism>
<keyword evidence="4" id="KW-0808">Transferase</keyword>
<dbReference type="Gene3D" id="3.50.30.10">
    <property type="entry name" value="Phosphohistidine domain"/>
    <property type="match status" value="1"/>
</dbReference>
<dbReference type="PROSITE" id="PS00742">
    <property type="entry name" value="PEP_ENZYMES_2"/>
    <property type="match status" value="1"/>
</dbReference>
<feature type="domain" description="Phosphotransferase system enzyme I N-terminal" evidence="12">
    <location>
        <begin position="12"/>
        <end position="128"/>
    </location>
</feature>
<dbReference type="PRINTS" id="PR01736">
    <property type="entry name" value="PHPHTRNFRASE"/>
</dbReference>
<reference evidence="13" key="1">
    <citation type="submission" date="2021-04" db="EMBL/GenBank/DDBJ databases">
        <title>Pseudonocardia sp. nov., isolated from sandy soil of mangrove forest.</title>
        <authorList>
            <person name="Zan Z."/>
            <person name="Huang R."/>
            <person name="Liu W."/>
        </authorList>
    </citation>
    <scope>NUCLEOTIDE SEQUENCE</scope>
    <source>
        <strain evidence="13">S2-4</strain>
    </source>
</reference>
<accession>A0ABT1AB11</accession>
<evidence type="ECO:0000256" key="2">
    <source>
        <dbReference type="ARBA" id="ARBA00007837"/>
    </source>
</evidence>
<dbReference type="PROSITE" id="PS00370">
    <property type="entry name" value="PEP_ENZYMES_PHOS_SITE"/>
    <property type="match status" value="1"/>
</dbReference>
<dbReference type="InterPro" id="IPR036637">
    <property type="entry name" value="Phosphohistidine_dom_sf"/>
</dbReference>
<evidence type="ECO:0000259" key="12">
    <source>
        <dbReference type="Pfam" id="PF05524"/>
    </source>
</evidence>
<dbReference type="InterPro" id="IPR040442">
    <property type="entry name" value="Pyrv_kinase-like_dom_sf"/>
</dbReference>
<comment type="cofactor">
    <cofactor evidence="1">
        <name>Mg(2+)</name>
        <dbReference type="ChEBI" id="CHEBI:18420"/>
    </cofactor>
</comment>
<evidence type="ECO:0000256" key="1">
    <source>
        <dbReference type="ARBA" id="ARBA00001946"/>
    </source>
</evidence>
<evidence type="ECO:0000256" key="9">
    <source>
        <dbReference type="SAM" id="MobiDB-lite"/>
    </source>
</evidence>
<dbReference type="PANTHER" id="PTHR46244">
    <property type="entry name" value="PHOSPHOENOLPYRUVATE-PROTEIN PHOSPHOTRANSFERASE"/>
    <property type="match status" value="1"/>
</dbReference>
<dbReference type="InterPro" id="IPR018274">
    <property type="entry name" value="PEP_util_AS"/>
</dbReference>
<dbReference type="Pfam" id="PF02896">
    <property type="entry name" value="PEP-utilizers_C"/>
    <property type="match status" value="1"/>
</dbReference>
<dbReference type="RefSeq" id="WP_252445420.1">
    <property type="nucleotide sequence ID" value="NZ_JAGSOV010000077.1"/>
</dbReference>
<dbReference type="SUPFAM" id="SSF51621">
    <property type="entry name" value="Phosphoenolpyruvate/pyruvate domain"/>
    <property type="match status" value="1"/>
</dbReference>
<dbReference type="InterPro" id="IPR036618">
    <property type="entry name" value="PtsI_HPr-bd_sf"/>
</dbReference>
<keyword evidence="7" id="KW-0460">Magnesium</keyword>
<name>A0ABT1AB11_9PSEU</name>